<proteinExistence type="predicted"/>
<reference evidence="3" key="1">
    <citation type="journal article" date="2010" name="Nat. Biotechnol.">
        <title>Draft genome sequence of the oilseed species Ricinus communis.</title>
        <authorList>
            <person name="Chan A.P."/>
            <person name="Crabtree J."/>
            <person name="Zhao Q."/>
            <person name="Lorenzi H."/>
            <person name="Orvis J."/>
            <person name="Puiu D."/>
            <person name="Melake-Berhan A."/>
            <person name="Jones K.M."/>
            <person name="Redman J."/>
            <person name="Chen G."/>
            <person name="Cahoon E.B."/>
            <person name="Gedil M."/>
            <person name="Stanke M."/>
            <person name="Haas B.J."/>
            <person name="Wortman J.R."/>
            <person name="Fraser-Liggett C.M."/>
            <person name="Ravel J."/>
            <person name="Rabinowicz P.D."/>
        </authorList>
    </citation>
    <scope>NUCLEOTIDE SEQUENCE [LARGE SCALE GENOMIC DNA]</scope>
    <source>
        <strain evidence="3">cv. Hale</strain>
    </source>
</reference>
<evidence type="ECO:0000259" key="1">
    <source>
        <dbReference type="Pfam" id="PF10592"/>
    </source>
</evidence>
<dbReference type="Proteomes" id="UP000008311">
    <property type="component" value="Unassembled WGS sequence"/>
</dbReference>
<evidence type="ECO:0000313" key="3">
    <source>
        <dbReference type="Proteomes" id="UP000008311"/>
    </source>
</evidence>
<feature type="non-terminal residue" evidence="2">
    <location>
        <position position="262"/>
    </location>
</feature>
<keyword evidence="3" id="KW-1185">Reference proteome</keyword>
<dbReference type="Pfam" id="PF10592">
    <property type="entry name" value="AIPR"/>
    <property type="match status" value="1"/>
</dbReference>
<organism evidence="2 3">
    <name type="scientific">Ricinus communis</name>
    <name type="common">Castor bean</name>
    <dbReference type="NCBI Taxonomy" id="3988"/>
    <lineage>
        <taxon>Eukaryota</taxon>
        <taxon>Viridiplantae</taxon>
        <taxon>Streptophyta</taxon>
        <taxon>Embryophyta</taxon>
        <taxon>Tracheophyta</taxon>
        <taxon>Spermatophyta</taxon>
        <taxon>Magnoliopsida</taxon>
        <taxon>eudicotyledons</taxon>
        <taxon>Gunneridae</taxon>
        <taxon>Pentapetalae</taxon>
        <taxon>rosids</taxon>
        <taxon>fabids</taxon>
        <taxon>Malpighiales</taxon>
        <taxon>Euphorbiaceae</taxon>
        <taxon>Acalyphoideae</taxon>
        <taxon>Acalypheae</taxon>
        <taxon>Ricinus</taxon>
    </lineage>
</organism>
<name>B9TNV3_RICCO</name>
<gene>
    <name evidence="2" type="ORF">RCOM_2043640</name>
</gene>
<dbReference type="InterPro" id="IPR018891">
    <property type="entry name" value="AIPR_C"/>
</dbReference>
<sequence>MRLTGGYAAEVFNFEKTYEELVFPVITGTYFKASDIVIPIDLSNKNAGSKISYNVSTKYGECEITALFVPVIEVAKLMDKYRNSILKYNPRSYLEFEGHAVNAAIRDTIVQSTTNEFALFNNGITILSDETNINEKIGQKNKAQLWIKNPQIINGGQTSFTLSRIFNENPEGAEDIFKNKEVLLKVITVFDNDSKNSKLELIDEISNATNKQTPVINADRFANEHFHIKVQKLVFDRYGMLYERKRGEFSAGIGDGYVDAKN</sequence>
<feature type="domain" description="Abortive phage infection protein C-terminal" evidence="1">
    <location>
        <begin position="87"/>
        <end position="250"/>
    </location>
</feature>
<evidence type="ECO:0000313" key="2">
    <source>
        <dbReference type="EMBL" id="EEF22461.1"/>
    </source>
</evidence>
<dbReference type="EMBL" id="EQ993692">
    <property type="protein sequence ID" value="EEF22461.1"/>
    <property type="molecule type" value="Genomic_DNA"/>
</dbReference>
<protein>
    <recommendedName>
        <fullName evidence="1">Abortive phage infection protein C-terminal domain-containing protein</fullName>
    </recommendedName>
</protein>
<accession>B9TNV3</accession>
<dbReference type="AlphaFoldDB" id="B9TNV3"/>
<dbReference type="InParanoid" id="B9TNV3"/>